<protein>
    <recommendedName>
        <fullName evidence="4">Pentatricopeptide repeat-containing protein, chloroplastic</fullName>
    </recommendedName>
</protein>
<accession>A0A813LC32</accession>
<evidence type="ECO:0008006" key="4">
    <source>
        <dbReference type="Google" id="ProtNLM"/>
    </source>
</evidence>
<keyword evidence="1" id="KW-0677">Repeat</keyword>
<evidence type="ECO:0000313" key="2">
    <source>
        <dbReference type="EMBL" id="CAE8723398.1"/>
    </source>
</evidence>
<dbReference type="InterPro" id="IPR011990">
    <property type="entry name" value="TPR-like_helical_dom_sf"/>
</dbReference>
<organism evidence="2 3">
    <name type="scientific">Polarella glacialis</name>
    <name type="common">Dinoflagellate</name>
    <dbReference type="NCBI Taxonomy" id="89957"/>
    <lineage>
        <taxon>Eukaryota</taxon>
        <taxon>Sar</taxon>
        <taxon>Alveolata</taxon>
        <taxon>Dinophyceae</taxon>
        <taxon>Suessiales</taxon>
        <taxon>Suessiaceae</taxon>
        <taxon>Polarella</taxon>
    </lineage>
</organism>
<evidence type="ECO:0000313" key="3">
    <source>
        <dbReference type="Proteomes" id="UP000626109"/>
    </source>
</evidence>
<dbReference type="EMBL" id="CAJNNW010034644">
    <property type="protein sequence ID" value="CAE8723398.1"/>
    <property type="molecule type" value="Genomic_DNA"/>
</dbReference>
<dbReference type="Proteomes" id="UP000626109">
    <property type="component" value="Unassembled WGS sequence"/>
</dbReference>
<name>A0A813LC32_POLGL</name>
<evidence type="ECO:0000256" key="1">
    <source>
        <dbReference type="ARBA" id="ARBA00022737"/>
    </source>
</evidence>
<reference evidence="2" key="1">
    <citation type="submission" date="2021-02" db="EMBL/GenBank/DDBJ databases">
        <authorList>
            <person name="Dougan E. K."/>
            <person name="Rhodes N."/>
            <person name="Thang M."/>
            <person name="Chan C."/>
        </authorList>
    </citation>
    <scope>NUCLEOTIDE SEQUENCE</scope>
</reference>
<sequence length="709" mass="75713">MTIPSVVRLSVSAVSLPGDPSAVIKRRHTSGSQRELAELTASITALSRSSGWFKALGLLQRLLVQGLVPDIIICNAAAAACKQGSWERTLLLFSELPTRKLAPSGRSFSTAASACAAGHRWQEAVGLLTSSRDLGVEADVVTLSSALHACRQARLWRHALSLLTSSRQGRLRLDVIACSSTISACEKDREWRQALALWSCARDWGISANVVTLNALVSSCEKSAHWCQAMQLLLAAAPLSLELDVVSHNAGLSALENGLRWQEALGLLRQMPASALRPDPTSHNAAISACEKCLSWAWSLQLLRELRHLQMEPDEFGRSAAVSACSKASRWQAALRLVLGSCRPSRLRLVEGSEVRSGSLSAAACGAAASACEAGGRWLEAFELLDLARRSRCSPDVLALGAVAGACDAAGRHTIAMQLWLQIEQSMHESLQPPSQSSSVRSTLLFSKAVSMSPEVVDALLTCGRLSSRSFFAVRRQVIRPVVASLHALLASGTSFIRSPLRSNGQLPNVHSSGVSAGPPFRDERLERQFGLSSLGTLEVLRWLGTRSPANTVPLDSWDTFCAAWLPLARLESFQSFSSLSCLLEVGEHGKGPAAKAVSAFVAFSLLSAFPSDGLAEADTFDFPSQSRGRATGHRGGEALGEALGEGLGLPEVSGGLLSPVYVRHDRASHAERLALLQVLHVAQRTSARRGGTSVIVKKSCDDLSPCPR</sequence>
<dbReference type="PANTHER" id="PTHR47447">
    <property type="entry name" value="OS03G0856100 PROTEIN"/>
    <property type="match status" value="1"/>
</dbReference>
<dbReference type="Gene3D" id="1.25.40.10">
    <property type="entry name" value="Tetratricopeptide repeat domain"/>
    <property type="match status" value="3"/>
</dbReference>
<gene>
    <name evidence="2" type="ORF">PGLA2088_LOCUS43113</name>
</gene>
<dbReference type="PANTHER" id="PTHR47447:SF17">
    <property type="entry name" value="OS12G0638900 PROTEIN"/>
    <property type="match status" value="1"/>
</dbReference>
<comment type="caution">
    <text evidence="2">The sequence shown here is derived from an EMBL/GenBank/DDBJ whole genome shotgun (WGS) entry which is preliminary data.</text>
</comment>
<proteinExistence type="predicted"/>
<dbReference type="AlphaFoldDB" id="A0A813LC32"/>